<evidence type="ECO:0000256" key="4">
    <source>
        <dbReference type="ARBA" id="ARBA00023002"/>
    </source>
</evidence>
<keyword evidence="2 5" id="KW-0479">Metal-binding</keyword>
<reference evidence="7 8" key="1">
    <citation type="submission" date="2019-10" db="EMBL/GenBank/DDBJ databases">
        <authorList>
            <person name="Palmer J.M."/>
        </authorList>
    </citation>
    <scope>NUCLEOTIDE SEQUENCE [LARGE SCALE GENOMIC DNA]</scope>
    <source>
        <strain evidence="7 8">TWF718</strain>
    </source>
</reference>
<dbReference type="InterPro" id="IPR028427">
    <property type="entry name" value="Met_Sox_Rdtase_MsrB"/>
</dbReference>
<gene>
    <name evidence="7" type="ORF">TWF718_009905</name>
</gene>
<dbReference type="FunFam" id="2.170.150.20:FF:000009">
    <property type="entry name" value="Peptide-methionine (R)-S-oxide reductase"/>
    <property type="match status" value="1"/>
</dbReference>
<dbReference type="InterPro" id="IPR002579">
    <property type="entry name" value="Met_Sox_Rdtase_MsrB_dom"/>
</dbReference>
<dbReference type="PROSITE" id="PS51790">
    <property type="entry name" value="MSRB"/>
    <property type="match status" value="1"/>
</dbReference>
<sequence length="280" mass="30806">MRISNIANSHSHLGFAIRSRLSTPIVGIGNIISIGGGPKSINPLNLPVIPTRRLVLNTQVRSLSSDTLSKLKPAKLTRQHITLPRPSSSAPLFHTKPHHPAIFEFAKTRSPLNPITLASLPFLGRLFSTSAKKTGIDSRDMAEESESFAVQKSDQEWRTVLSREQFRILRQKGTEAPGSGEYDKSFDSGTYNCAACDFPLYKSTTKFKSGCGWPAFYEGIPGAIKRNEDNSFGMVRTEIVCSNCGGHLGHVFKGEGYKTPTDERHCVNSISLKLEKESTE</sequence>
<dbReference type="PANTHER" id="PTHR46081:SF8">
    <property type="entry name" value="PEPTIDE METHIONINE SULFOXIDE REDUCTASE 2"/>
    <property type="match status" value="1"/>
</dbReference>
<organism evidence="7 8">
    <name type="scientific">Orbilia javanica</name>
    <dbReference type="NCBI Taxonomy" id="47235"/>
    <lineage>
        <taxon>Eukaryota</taxon>
        <taxon>Fungi</taxon>
        <taxon>Dikarya</taxon>
        <taxon>Ascomycota</taxon>
        <taxon>Pezizomycotina</taxon>
        <taxon>Orbiliomycetes</taxon>
        <taxon>Orbiliales</taxon>
        <taxon>Orbiliaceae</taxon>
        <taxon>Orbilia</taxon>
    </lineage>
</organism>
<evidence type="ECO:0000256" key="3">
    <source>
        <dbReference type="ARBA" id="ARBA00022833"/>
    </source>
</evidence>
<dbReference type="NCBIfam" id="TIGR00357">
    <property type="entry name" value="peptide-methionine (R)-S-oxide reductase MsrB"/>
    <property type="match status" value="1"/>
</dbReference>
<evidence type="ECO:0000259" key="6">
    <source>
        <dbReference type="PROSITE" id="PS51790"/>
    </source>
</evidence>
<dbReference type="GO" id="GO:0006979">
    <property type="term" value="P:response to oxidative stress"/>
    <property type="evidence" value="ECO:0007669"/>
    <property type="project" value="InterPro"/>
</dbReference>
<evidence type="ECO:0000256" key="5">
    <source>
        <dbReference type="RuleBase" id="RU365044"/>
    </source>
</evidence>
<evidence type="ECO:0000256" key="2">
    <source>
        <dbReference type="ARBA" id="ARBA00022723"/>
    </source>
</evidence>
<dbReference type="Proteomes" id="UP001313282">
    <property type="component" value="Unassembled WGS sequence"/>
</dbReference>
<dbReference type="AlphaFoldDB" id="A0AAN8RFD5"/>
<dbReference type="PANTHER" id="PTHR46081">
    <property type="entry name" value="PEPTIDE METHIONINE SULFOXIDE REDUCTASE 2"/>
    <property type="match status" value="1"/>
</dbReference>
<keyword evidence="8" id="KW-1185">Reference proteome</keyword>
<comment type="similarity">
    <text evidence="1 5">Belongs to the MsrB Met sulfoxide reductase family.</text>
</comment>
<dbReference type="SUPFAM" id="SSF51316">
    <property type="entry name" value="Mss4-like"/>
    <property type="match status" value="1"/>
</dbReference>
<comment type="caution">
    <text evidence="7">The sequence shown here is derived from an EMBL/GenBank/DDBJ whole genome shotgun (WGS) entry which is preliminary data.</text>
</comment>
<comment type="catalytic activity">
    <reaction evidence="5">
        <text>L-methionyl-[protein] + [thioredoxin]-disulfide + H2O = L-methionyl-(R)-S-oxide-[protein] + [thioredoxin]-dithiol</text>
        <dbReference type="Rhea" id="RHEA:24164"/>
        <dbReference type="Rhea" id="RHEA-COMP:10698"/>
        <dbReference type="Rhea" id="RHEA-COMP:10700"/>
        <dbReference type="Rhea" id="RHEA-COMP:12313"/>
        <dbReference type="Rhea" id="RHEA-COMP:12314"/>
        <dbReference type="ChEBI" id="CHEBI:15377"/>
        <dbReference type="ChEBI" id="CHEBI:16044"/>
        <dbReference type="ChEBI" id="CHEBI:29950"/>
        <dbReference type="ChEBI" id="CHEBI:45764"/>
        <dbReference type="ChEBI" id="CHEBI:50058"/>
        <dbReference type="EC" id="1.8.4.12"/>
    </reaction>
</comment>
<dbReference type="GO" id="GO:0046872">
    <property type="term" value="F:metal ion binding"/>
    <property type="evidence" value="ECO:0007669"/>
    <property type="project" value="UniProtKB-KW"/>
</dbReference>
<dbReference type="InterPro" id="IPR011057">
    <property type="entry name" value="Mss4-like_sf"/>
</dbReference>
<protein>
    <recommendedName>
        <fullName evidence="5">Peptide-methionine (R)-S-oxide reductase</fullName>
        <ecNumber evidence="5">1.8.4.12</ecNumber>
    </recommendedName>
</protein>
<evidence type="ECO:0000256" key="1">
    <source>
        <dbReference type="ARBA" id="ARBA00007174"/>
    </source>
</evidence>
<dbReference type="GO" id="GO:0033743">
    <property type="term" value="F:peptide-methionine (R)-S-oxide reductase activity"/>
    <property type="evidence" value="ECO:0007669"/>
    <property type="project" value="UniProtKB-EC"/>
</dbReference>
<dbReference type="EMBL" id="JAVHNR010000007">
    <property type="protein sequence ID" value="KAK6337120.1"/>
    <property type="molecule type" value="Genomic_DNA"/>
</dbReference>
<evidence type="ECO:0000313" key="7">
    <source>
        <dbReference type="EMBL" id="KAK6337120.1"/>
    </source>
</evidence>
<feature type="domain" description="MsrB" evidence="6">
    <location>
        <begin position="154"/>
        <end position="277"/>
    </location>
</feature>
<keyword evidence="3 5" id="KW-0862">Zinc</keyword>
<accession>A0AAN8RFD5</accession>
<dbReference type="EC" id="1.8.4.12" evidence="5"/>
<keyword evidence="4 5" id="KW-0560">Oxidoreductase</keyword>
<proteinExistence type="inferred from homology"/>
<comment type="cofactor">
    <cofactor evidence="5">
        <name>Zn(2+)</name>
        <dbReference type="ChEBI" id="CHEBI:29105"/>
    </cofactor>
    <text evidence="5">Binds 1 zinc ion per subunit.</text>
</comment>
<evidence type="ECO:0000313" key="8">
    <source>
        <dbReference type="Proteomes" id="UP001313282"/>
    </source>
</evidence>
<dbReference type="Gene3D" id="2.170.150.20">
    <property type="entry name" value="Peptide methionine sulfoxide reductase"/>
    <property type="match status" value="1"/>
</dbReference>
<dbReference type="Pfam" id="PF01641">
    <property type="entry name" value="SelR"/>
    <property type="match status" value="1"/>
</dbReference>
<dbReference type="GO" id="GO:0030091">
    <property type="term" value="P:protein repair"/>
    <property type="evidence" value="ECO:0007669"/>
    <property type="project" value="InterPro"/>
</dbReference>
<name>A0AAN8RFD5_9PEZI</name>